<dbReference type="STRING" id="38772.ENSGAGP00000009479"/>
<evidence type="ECO:0000259" key="12">
    <source>
        <dbReference type="SMART" id="SM00037"/>
    </source>
</evidence>
<feature type="domain" description="Connexin cysteine-rich" evidence="13">
    <location>
        <begin position="132"/>
        <end position="198"/>
    </location>
</feature>
<name>A0A452H492_9SAUR</name>
<dbReference type="GO" id="GO:0005922">
    <property type="term" value="C:connexin complex"/>
    <property type="evidence" value="ECO:0007669"/>
    <property type="project" value="InterPro"/>
</dbReference>
<evidence type="ECO:0000256" key="7">
    <source>
        <dbReference type="ARBA" id="ARBA00022989"/>
    </source>
</evidence>
<feature type="domain" description="Connexin N-terminal" evidence="12">
    <location>
        <begin position="42"/>
        <end position="75"/>
    </location>
</feature>
<evidence type="ECO:0000313" key="15">
    <source>
        <dbReference type="Proteomes" id="UP000291020"/>
    </source>
</evidence>
<keyword evidence="7 11" id="KW-1133">Transmembrane helix</keyword>
<dbReference type="SMART" id="SM01089">
    <property type="entry name" value="Connexin_CCC"/>
    <property type="match status" value="1"/>
</dbReference>
<evidence type="ECO:0000256" key="1">
    <source>
        <dbReference type="ARBA" id="ARBA00004610"/>
    </source>
</evidence>
<dbReference type="InterPro" id="IPR000500">
    <property type="entry name" value="Connexin"/>
</dbReference>
<evidence type="ECO:0000256" key="2">
    <source>
        <dbReference type="ARBA" id="ARBA00004651"/>
    </source>
</evidence>
<dbReference type="InterPro" id="IPR013092">
    <property type="entry name" value="Connexin_N"/>
</dbReference>
<dbReference type="PANTHER" id="PTHR11984:SF117">
    <property type="entry name" value="GAP JUNCTION PROTEIN"/>
    <property type="match status" value="1"/>
</dbReference>
<reference evidence="14" key="3">
    <citation type="submission" date="2025-09" db="UniProtKB">
        <authorList>
            <consortium name="Ensembl"/>
        </authorList>
    </citation>
    <scope>IDENTIFICATION</scope>
</reference>
<sequence>MSWSFLTRLLEEINNHSTFVGKVWLTVLIVFRIVLTAVGGESIYYDEQSKFVCNTQQPGCENVCYDAFAPLSHVRFWIFQIIMVATPSVMYLGFGGRMPVVRRGEKHDGRRRIRQDGLMKAYVLQLLCRSVLEVAFLFGQYVLYHFEVSPSYVCNRSPCPHIVDCFVSRPTEKTIFLLIMYAVSGLCLFLNLLELCHLGVGRIRDLLHQGSDSPSLHDSHSGPHYAKRAPSAPPTYHSLKKEPPKGHLKHLRPSPLGPAASPPPPAVRDAALPWQRACVQSHGGGRFPTVAGSCRRVGIPRGWAYAHHSLEVLPPSWV</sequence>
<keyword evidence="15" id="KW-1185">Reference proteome</keyword>
<evidence type="ECO:0000256" key="11">
    <source>
        <dbReference type="SAM" id="Phobius"/>
    </source>
</evidence>
<feature type="transmembrane region" description="Helical" evidence="11">
    <location>
        <begin position="121"/>
        <end position="143"/>
    </location>
</feature>
<dbReference type="AlphaFoldDB" id="A0A452H492"/>
<dbReference type="GO" id="GO:0005243">
    <property type="term" value="F:gap junction channel activity"/>
    <property type="evidence" value="ECO:0007669"/>
    <property type="project" value="TreeGrafter"/>
</dbReference>
<comment type="subunit">
    <text evidence="9">A connexon is composed of a hexamer of connexins.</text>
</comment>
<dbReference type="PROSITE" id="PS00407">
    <property type="entry name" value="CONNEXINS_1"/>
    <property type="match status" value="1"/>
</dbReference>
<accession>A0A452H492</accession>
<dbReference type="InterPro" id="IPR038359">
    <property type="entry name" value="Connexin_N_sf"/>
</dbReference>
<dbReference type="GO" id="GO:0007267">
    <property type="term" value="P:cell-cell signaling"/>
    <property type="evidence" value="ECO:0007669"/>
    <property type="project" value="TreeGrafter"/>
</dbReference>
<comment type="subcellular location">
    <subcellularLocation>
        <location evidence="1">Cell junction</location>
        <location evidence="1">Gap junction</location>
    </subcellularLocation>
    <subcellularLocation>
        <location evidence="2 9">Cell membrane</location>
        <topology evidence="2 9">Multi-pass membrane protein</topology>
    </subcellularLocation>
</comment>
<reference evidence="15" key="1">
    <citation type="journal article" date="2017" name="PLoS ONE">
        <title>The Agassiz's desert tortoise genome provides a resource for the conservation of a threatened species.</title>
        <authorList>
            <person name="Tollis M."/>
            <person name="DeNardo D.F."/>
            <person name="Cornelius J.A."/>
            <person name="Dolby G.A."/>
            <person name="Edwards T."/>
            <person name="Henen B.T."/>
            <person name="Karl A.E."/>
            <person name="Murphy R.W."/>
            <person name="Kusumi K."/>
        </authorList>
    </citation>
    <scope>NUCLEOTIDE SEQUENCE [LARGE SCALE GENOMIC DNA]</scope>
</reference>
<dbReference type="InterPro" id="IPR017990">
    <property type="entry name" value="Connexin_CS"/>
</dbReference>
<dbReference type="Gene3D" id="1.20.1440.80">
    <property type="entry name" value="Gap junction channel protein cysteine-rich domain"/>
    <property type="match status" value="1"/>
</dbReference>
<proteinExistence type="inferred from homology"/>
<keyword evidence="3" id="KW-1003">Cell membrane</keyword>
<reference evidence="14" key="2">
    <citation type="submission" date="2025-08" db="UniProtKB">
        <authorList>
            <consortium name="Ensembl"/>
        </authorList>
    </citation>
    <scope>IDENTIFICATION</scope>
</reference>
<dbReference type="Proteomes" id="UP000291020">
    <property type="component" value="Unassembled WGS sequence"/>
</dbReference>
<feature type="transmembrane region" description="Helical" evidence="11">
    <location>
        <begin position="21"/>
        <end position="40"/>
    </location>
</feature>
<comment type="function">
    <text evidence="9">One gap junction consists of a cluster of closely packed pairs of transmembrane channels, the connexons, through which materials of low MW diffuse from one cell to a neighboring cell.</text>
</comment>
<dbReference type="Pfam" id="PF00029">
    <property type="entry name" value="Connexin"/>
    <property type="match status" value="1"/>
</dbReference>
<keyword evidence="4 9" id="KW-0812">Transmembrane</keyword>
<dbReference type="InterPro" id="IPR019570">
    <property type="entry name" value="Connexin_CCC"/>
</dbReference>
<feature type="region of interest" description="Disordered" evidence="10">
    <location>
        <begin position="211"/>
        <end position="266"/>
    </location>
</feature>
<evidence type="ECO:0000256" key="3">
    <source>
        <dbReference type="ARBA" id="ARBA00022475"/>
    </source>
</evidence>
<feature type="transmembrane region" description="Helical" evidence="11">
    <location>
        <begin position="175"/>
        <end position="193"/>
    </location>
</feature>
<evidence type="ECO:0000256" key="6">
    <source>
        <dbReference type="ARBA" id="ARBA00022949"/>
    </source>
</evidence>
<dbReference type="PROSITE" id="PS00408">
    <property type="entry name" value="CONNEXINS_2"/>
    <property type="match status" value="1"/>
</dbReference>
<dbReference type="SMART" id="SM00037">
    <property type="entry name" value="CNX"/>
    <property type="match status" value="1"/>
</dbReference>
<protein>
    <recommendedName>
        <fullName evidence="9">Gap junction protein</fullName>
    </recommendedName>
</protein>
<evidence type="ECO:0000256" key="10">
    <source>
        <dbReference type="SAM" id="MobiDB-lite"/>
    </source>
</evidence>
<dbReference type="PRINTS" id="PR00206">
    <property type="entry name" value="CONNEXIN"/>
</dbReference>
<dbReference type="PANTHER" id="PTHR11984">
    <property type="entry name" value="CONNEXIN"/>
    <property type="match status" value="1"/>
</dbReference>
<evidence type="ECO:0000256" key="4">
    <source>
        <dbReference type="ARBA" id="ARBA00022692"/>
    </source>
</evidence>
<feature type="transmembrane region" description="Helical" evidence="11">
    <location>
        <begin position="77"/>
        <end position="100"/>
    </location>
</feature>
<keyword evidence="8 11" id="KW-0472">Membrane</keyword>
<evidence type="ECO:0000256" key="8">
    <source>
        <dbReference type="ARBA" id="ARBA00023136"/>
    </source>
</evidence>
<evidence type="ECO:0000256" key="5">
    <source>
        <dbReference type="ARBA" id="ARBA00022868"/>
    </source>
</evidence>
<organism evidence="14 15">
    <name type="scientific">Gopherus agassizii</name>
    <name type="common">Agassiz's desert tortoise</name>
    <dbReference type="NCBI Taxonomy" id="38772"/>
    <lineage>
        <taxon>Eukaryota</taxon>
        <taxon>Metazoa</taxon>
        <taxon>Chordata</taxon>
        <taxon>Craniata</taxon>
        <taxon>Vertebrata</taxon>
        <taxon>Euteleostomi</taxon>
        <taxon>Archelosauria</taxon>
        <taxon>Testudinata</taxon>
        <taxon>Testudines</taxon>
        <taxon>Cryptodira</taxon>
        <taxon>Durocryptodira</taxon>
        <taxon>Testudinoidea</taxon>
        <taxon>Testudinidae</taxon>
        <taxon>Gopherus</taxon>
    </lineage>
</organism>
<keyword evidence="6" id="KW-0965">Cell junction</keyword>
<keyword evidence="5 9" id="KW-0303">Gap junction</keyword>
<comment type="similarity">
    <text evidence="9">Belongs to the connexin family.</text>
</comment>
<evidence type="ECO:0000313" key="14">
    <source>
        <dbReference type="Ensembl" id="ENSGAGP00000009479.1"/>
    </source>
</evidence>
<dbReference type="Ensembl" id="ENSGAGT00000010888.1">
    <property type="protein sequence ID" value="ENSGAGP00000009479.1"/>
    <property type="gene ID" value="ENSGAGG00000007495.1"/>
</dbReference>
<evidence type="ECO:0000256" key="9">
    <source>
        <dbReference type="RuleBase" id="RU000630"/>
    </source>
</evidence>
<evidence type="ECO:0000259" key="13">
    <source>
        <dbReference type="SMART" id="SM01089"/>
    </source>
</evidence>